<dbReference type="VEuPathDB" id="VectorBase:GBRI041998"/>
<reference evidence="2" key="2">
    <citation type="submission" date="2020-05" db="UniProtKB">
        <authorList>
            <consortium name="EnsemblMetazoa"/>
        </authorList>
    </citation>
    <scope>IDENTIFICATION</scope>
    <source>
        <strain evidence="2">IAEA</strain>
    </source>
</reference>
<accession>A0A1A9X2K7</accession>
<dbReference type="EnsemblMetazoa" id="GBRI041998-RA">
    <property type="protein sequence ID" value="GBRI041998-PA"/>
    <property type="gene ID" value="GBRI041998"/>
</dbReference>
<proteinExistence type="predicted"/>
<protein>
    <submittedName>
        <fullName evidence="2">Uncharacterized protein</fullName>
    </submittedName>
</protein>
<sequence length="149" mass="16692">MLMDSVANLLKEGISKSFRFDILPSTMPAAVVGLRLKDCYCSILGDIAYEISLLTLLYMESKVSDSDFDKTSDKASKLILRNRTTTKANQSSKQVHEQKDMLILCYTDFTDDRVTLKVSLQTSVTILIIPVVKTVLLFIAVFMATEIKI</sequence>
<dbReference type="AlphaFoldDB" id="A0A1A9X2K7"/>
<keyword evidence="1" id="KW-0812">Transmembrane</keyword>
<evidence type="ECO:0000313" key="3">
    <source>
        <dbReference type="Proteomes" id="UP000091820"/>
    </source>
</evidence>
<dbReference type="Proteomes" id="UP000091820">
    <property type="component" value="Unassembled WGS sequence"/>
</dbReference>
<keyword evidence="3" id="KW-1185">Reference proteome</keyword>
<reference evidence="3" key="1">
    <citation type="submission" date="2014-03" db="EMBL/GenBank/DDBJ databases">
        <authorList>
            <person name="Aksoy S."/>
            <person name="Warren W."/>
            <person name="Wilson R.K."/>
        </authorList>
    </citation>
    <scope>NUCLEOTIDE SEQUENCE [LARGE SCALE GENOMIC DNA]</scope>
    <source>
        <strain evidence="3">IAEA</strain>
    </source>
</reference>
<keyword evidence="1" id="KW-1133">Transmembrane helix</keyword>
<organism evidence="2 3">
    <name type="scientific">Glossina brevipalpis</name>
    <dbReference type="NCBI Taxonomy" id="37001"/>
    <lineage>
        <taxon>Eukaryota</taxon>
        <taxon>Metazoa</taxon>
        <taxon>Ecdysozoa</taxon>
        <taxon>Arthropoda</taxon>
        <taxon>Hexapoda</taxon>
        <taxon>Insecta</taxon>
        <taxon>Pterygota</taxon>
        <taxon>Neoptera</taxon>
        <taxon>Endopterygota</taxon>
        <taxon>Diptera</taxon>
        <taxon>Brachycera</taxon>
        <taxon>Muscomorpha</taxon>
        <taxon>Hippoboscoidea</taxon>
        <taxon>Glossinidae</taxon>
        <taxon>Glossina</taxon>
    </lineage>
</organism>
<evidence type="ECO:0000313" key="2">
    <source>
        <dbReference type="EnsemblMetazoa" id="GBRI041998-PA"/>
    </source>
</evidence>
<evidence type="ECO:0000256" key="1">
    <source>
        <dbReference type="SAM" id="Phobius"/>
    </source>
</evidence>
<feature type="transmembrane region" description="Helical" evidence="1">
    <location>
        <begin position="124"/>
        <end position="144"/>
    </location>
</feature>
<keyword evidence="1" id="KW-0472">Membrane</keyword>
<name>A0A1A9X2K7_9MUSC</name>